<comment type="caution">
    <text evidence="1">The sequence shown here is derived from an EMBL/GenBank/DDBJ whole genome shotgun (WGS) entry which is preliminary data.</text>
</comment>
<name>A0ABQ6NRC3_9BACL</name>
<dbReference type="Proteomes" id="UP001285921">
    <property type="component" value="Unassembled WGS sequence"/>
</dbReference>
<evidence type="ECO:0000313" key="2">
    <source>
        <dbReference type="Proteomes" id="UP001285921"/>
    </source>
</evidence>
<sequence>MKLLIEYEIATGKLMGAVPNGIAFVDLPETCGSITVEDEDLSAQIWESHVNGGAVTIVLDEDGAFLSADIETVTPPAPPKTPEELRIEQLEADNLTLMEAIADLYEMIIAGGAA</sequence>
<accession>A0ABQ6NRC3</accession>
<organism evidence="1 2">
    <name type="scientific">Paenibacillus glycanilyticus</name>
    <dbReference type="NCBI Taxonomy" id="126569"/>
    <lineage>
        <taxon>Bacteria</taxon>
        <taxon>Bacillati</taxon>
        <taxon>Bacillota</taxon>
        <taxon>Bacilli</taxon>
        <taxon>Bacillales</taxon>
        <taxon>Paenibacillaceae</taxon>
        <taxon>Paenibacillus</taxon>
    </lineage>
</organism>
<evidence type="ECO:0000313" key="1">
    <source>
        <dbReference type="EMBL" id="GMK47661.1"/>
    </source>
</evidence>
<dbReference type="RefSeq" id="WP_317981584.1">
    <property type="nucleotide sequence ID" value="NZ_BTCL01000021.1"/>
</dbReference>
<gene>
    <name evidence="1" type="ORF">PghCCS26_47910</name>
</gene>
<dbReference type="EMBL" id="BTCL01000021">
    <property type="protein sequence ID" value="GMK47661.1"/>
    <property type="molecule type" value="Genomic_DNA"/>
</dbReference>
<proteinExistence type="predicted"/>
<keyword evidence="2" id="KW-1185">Reference proteome</keyword>
<protein>
    <submittedName>
        <fullName evidence="1">Uncharacterized protein</fullName>
    </submittedName>
</protein>
<reference evidence="1 2" key="1">
    <citation type="submission" date="2023-05" db="EMBL/GenBank/DDBJ databases">
        <title>Draft genome of Paenibacillus sp. CCS26.</title>
        <authorList>
            <person name="Akita H."/>
            <person name="Shinto Y."/>
            <person name="Kimura Z."/>
        </authorList>
    </citation>
    <scope>NUCLEOTIDE SEQUENCE [LARGE SCALE GENOMIC DNA]</scope>
    <source>
        <strain evidence="1 2">CCS26</strain>
    </source>
</reference>